<evidence type="ECO:0000313" key="2">
    <source>
        <dbReference type="EMBL" id="TXD32740.1"/>
    </source>
</evidence>
<name>A0A5C6WXH9_9DELT</name>
<dbReference type="Proteomes" id="UP000321046">
    <property type="component" value="Unassembled WGS sequence"/>
</dbReference>
<feature type="region of interest" description="Disordered" evidence="1">
    <location>
        <begin position="31"/>
        <end position="104"/>
    </location>
</feature>
<feature type="compositionally biased region" description="Acidic residues" evidence="1">
    <location>
        <begin position="62"/>
        <end position="104"/>
    </location>
</feature>
<dbReference type="SUPFAM" id="SSF63829">
    <property type="entry name" value="Calcium-dependent phosphotriesterase"/>
    <property type="match status" value="1"/>
</dbReference>
<dbReference type="EMBL" id="VOSL01000112">
    <property type="protein sequence ID" value="TXD32740.1"/>
    <property type="molecule type" value="Genomic_DNA"/>
</dbReference>
<protein>
    <submittedName>
        <fullName evidence="2">Uncharacterized protein</fullName>
    </submittedName>
</protein>
<organism evidence="2 3">
    <name type="scientific">Lujinxingia vulgaris</name>
    <dbReference type="NCBI Taxonomy" id="2600176"/>
    <lineage>
        <taxon>Bacteria</taxon>
        <taxon>Deltaproteobacteria</taxon>
        <taxon>Bradymonadales</taxon>
        <taxon>Lujinxingiaceae</taxon>
        <taxon>Lujinxingia</taxon>
    </lineage>
</organism>
<reference evidence="2 3" key="1">
    <citation type="submission" date="2019-08" db="EMBL/GenBank/DDBJ databases">
        <title>Bradymonadales sp. TMQ2.</title>
        <authorList>
            <person name="Liang Q."/>
        </authorList>
    </citation>
    <scope>NUCLEOTIDE SEQUENCE [LARGE SCALE GENOMIC DNA]</scope>
    <source>
        <strain evidence="2 3">TMQ2</strain>
    </source>
</reference>
<comment type="caution">
    <text evidence="2">The sequence shown here is derived from an EMBL/GenBank/DDBJ whole genome shotgun (WGS) entry which is preliminary data.</text>
</comment>
<proteinExistence type="predicted"/>
<evidence type="ECO:0000313" key="3">
    <source>
        <dbReference type="Proteomes" id="UP000321046"/>
    </source>
</evidence>
<dbReference type="OrthoDB" id="5492733at2"/>
<sequence length="334" mass="34449">MHLPRGGWSASGALCVLGAIVIALGGCGSDEVEGQSCDPGERLNPVSGRCVPDGRGGPDSDAGADDAGDDDAGNLPDTGEDADAGEDDAGNLPDAGDDEAGDDDAGVVEDVCALDMDLSSDVVCEFYAHSASTLYLIDPFRLTIEEVRSVPEGLFDIDTHPDGRLFGITQEGLYRFDASLETWELMEPLAGLGQPNGLCIDTGGQGYLTSYDELYTVDLESGAVALVGETGGGFSSSGDCVIDKGNTILMSSSPRGPFQSDDELVWLNGDTGEGSLRGRTGHADIYGLTAAWGILFGTTGDGKLLRINPATGVADELHDFGDIVFNGAASSPAR</sequence>
<dbReference type="AlphaFoldDB" id="A0A5C6WXH9"/>
<dbReference type="PROSITE" id="PS51257">
    <property type="entry name" value="PROKAR_LIPOPROTEIN"/>
    <property type="match status" value="1"/>
</dbReference>
<accession>A0A5C6WXH9</accession>
<dbReference type="RefSeq" id="WP_146976036.1">
    <property type="nucleotide sequence ID" value="NZ_VOSL01000112.1"/>
</dbReference>
<gene>
    <name evidence="2" type="ORF">FRC96_16480</name>
</gene>
<evidence type="ECO:0000256" key="1">
    <source>
        <dbReference type="SAM" id="MobiDB-lite"/>
    </source>
</evidence>